<reference evidence="3" key="1">
    <citation type="submission" date="2023-10" db="EMBL/GenBank/DDBJ databases">
        <title>Genome assembly of Pristionchus species.</title>
        <authorList>
            <person name="Yoshida K."/>
            <person name="Sommer R.J."/>
        </authorList>
    </citation>
    <scope>NUCLEOTIDE SEQUENCE</scope>
    <source>
        <strain evidence="3">RS5133</strain>
    </source>
</reference>
<dbReference type="Gene3D" id="3.30.710.10">
    <property type="entry name" value="Potassium Channel Kv1.1, Chain A"/>
    <property type="match status" value="1"/>
</dbReference>
<feature type="non-terminal residue" evidence="3">
    <location>
        <position position="1"/>
    </location>
</feature>
<keyword evidence="4" id="KW-1185">Reference proteome</keyword>
<comment type="caution">
    <text evidence="3">The sequence shown here is derived from an EMBL/GenBank/DDBJ whole genome shotgun (WGS) entry which is preliminary data.</text>
</comment>
<dbReference type="InterPro" id="IPR000210">
    <property type="entry name" value="BTB/POZ_dom"/>
</dbReference>
<dbReference type="SUPFAM" id="SSF54695">
    <property type="entry name" value="POZ domain"/>
    <property type="match status" value="1"/>
</dbReference>
<dbReference type="EMBL" id="BTSY01000005">
    <property type="protein sequence ID" value="GMT30462.1"/>
    <property type="molecule type" value="Genomic_DNA"/>
</dbReference>
<dbReference type="Gene3D" id="2.60.210.10">
    <property type="entry name" value="Apoptosis, Tumor Necrosis Factor Receptor Associated Protein 2, Chain A"/>
    <property type="match status" value="1"/>
</dbReference>
<evidence type="ECO:0008006" key="5">
    <source>
        <dbReference type="Google" id="ProtNLM"/>
    </source>
</evidence>
<dbReference type="AlphaFoldDB" id="A0AAV5WKR1"/>
<evidence type="ECO:0000259" key="1">
    <source>
        <dbReference type="Pfam" id="PF00651"/>
    </source>
</evidence>
<feature type="domain" description="BTB" evidence="1">
    <location>
        <begin position="144"/>
        <end position="201"/>
    </location>
</feature>
<name>A0AAV5WKR1_9BILA</name>
<protein>
    <recommendedName>
        <fullName evidence="5">BTB domain-containing protein</fullName>
    </recommendedName>
</protein>
<evidence type="ECO:0000313" key="3">
    <source>
        <dbReference type="EMBL" id="GMT30462.1"/>
    </source>
</evidence>
<feature type="domain" description="MATH" evidence="2">
    <location>
        <begin position="24"/>
        <end position="95"/>
    </location>
</feature>
<dbReference type="PANTHER" id="PTHR47022">
    <property type="entry name" value="BTB AND MATH DOMAIN-CONTAINING PROTEIN 36-RELATED"/>
    <property type="match status" value="1"/>
</dbReference>
<sequence>VETARAVGVEEEGEDPNVIRIRVENFQKLTARGVFSPEKRINGFPWILGVYRLSDQLVAVIRCEKSRESAVWSCKASGHVKILHSADDSFSSYTSSKLVHYDDSCVCMYDHDWDYFTEDIQTTRGDRFLFPVGDHKRRSHCGGREVELKDVALKEFILMLEFVYGKKDFALSKDNFEFVLKLADRFDMKKLLDAVEKYLISPSNIAWHRKLLVADQFNLHVLKQCTLSKMRTVECFSEVRNSDDFNLFSDSLKNEFIDRLIELGMQTK</sequence>
<dbReference type="PANTHER" id="PTHR47022:SF1">
    <property type="entry name" value="BTB AND MATH DOMAIN-CONTAINING PROTEIN 36-RELATED"/>
    <property type="match status" value="1"/>
</dbReference>
<dbReference type="InterPro" id="IPR011333">
    <property type="entry name" value="SKP1/BTB/POZ_sf"/>
</dbReference>
<dbReference type="Proteomes" id="UP001432322">
    <property type="component" value="Unassembled WGS sequence"/>
</dbReference>
<accession>A0AAV5WKR1</accession>
<dbReference type="InterPro" id="IPR008974">
    <property type="entry name" value="TRAF-like"/>
</dbReference>
<proteinExistence type="predicted"/>
<dbReference type="Pfam" id="PF00917">
    <property type="entry name" value="MATH"/>
    <property type="match status" value="1"/>
</dbReference>
<organism evidence="3 4">
    <name type="scientific">Pristionchus fissidentatus</name>
    <dbReference type="NCBI Taxonomy" id="1538716"/>
    <lineage>
        <taxon>Eukaryota</taxon>
        <taxon>Metazoa</taxon>
        <taxon>Ecdysozoa</taxon>
        <taxon>Nematoda</taxon>
        <taxon>Chromadorea</taxon>
        <taxon>Rhabditida</taxon>
        <taxon>Rhabditina</taxon>
        <taxon>Diplogasteromorpha</taxon>
        <taxon>Diplogasteroidea</taxon>
        <taxon>Neodiplogasteridae</taxon>
        <taxon>Pristionchus</taxon>
    </lineage>
</organism>
<evidence type="ECO:0000259" key="2">
    <source>
        <dbReference type="Pfam" id="PF00917"/>
    </source>
</evidence>
<dbReference type="InterPro" id="IPR002083">
    <property type="entry name" value="MATH/TRAF_dom"/>
</dbReference>
<dbReference type="Pfam" id="PF00651">
    <property type="entry name" value="BTB"/>
    <property type="match status" value="1"/>
</dbReference>
<evidence type="ECO:0000313" key="4">
    <source>
        <dbReference type="Proteomes" id="UP001432322"/>
    </source>
</evidence>
<gene>
    <name evidence="3" type="ORF">PFISCL1PPCAC_21759</name>
</gene>